<proteinExistence type="predicted"/>
<dbReference type="AlphaFoldDB" id="A0A438D638"/>
<comment type="caution">
    <text evidence="1">The sequence shown here is derived from an EMBL/GenBank/DDBJ whole genome shotgun (WGS) entry which is preliminary data.</text>
</comment>
<accession>A0A438D638</accession>
<name>A0A438D638_VITVI</name>
<gene>
    <name evidence="1" type="ORF">CK203_098728</name>
</gene>
<reference evidence="1 2" key="1">
    <citation type="journal article" date="2018" name="PLoS Genet.">
        <title>Population sequencing reveals clonal diversity and ancestral inbreeding in the grapevine cultivar Chardonnay.</title>
        <authorList>
            <person name="Roach M.J."/>
            <person name="Johnson D.L."/>
            <person name="Bohlmann J."/>
            <person name="van Vuuren H.J."/>
            <person name="Jones S.J."/>
            <person name="Pretorius I.S."/>
            <person name="Schmidt S.A."/>
            <person name="Borneman A.R."/>
        </authorList>
    </citation>
    <scope>NUCLEOTIDE SEQUENCE [LARGE SCALE GENOMIC DNA]</scope>
    <source>
        <strain evidence="2">cv. Chardonnay</strain>
        <tissue evidence="1">Leaf</tissue>
    </source>
</reference>
<protein>
    <submittedName>
        <fullName evidence="1">Uncharacterized protein</fullName>
    </submittedName>
</protein>
<sequence>MVSHRTSEFLALSSNILAFLSRHTTQIRAIQGEFNFGFHASDFGTMGFGQKWIKWCISMVKEEDDANIDRKLQLHLKRRRYRKRSTQVLFGDMVCLGSSKGCCRDDAYKMLWHHDFYSFGILASYDRIFREVDPTCFLNYLLSYLIVELSFYRVLGFTPLGIIMLNWRDPWSGRASRTLVRLQFDGMIQDQSGSVIWAFSKPSGSVGNRGSEPSIDGRLD</sequence>
<organism evidence="1 2">
    <name type="scientific">Vitis vinifera</name>
    <name type="common">Grape</name>
    <dbReference type="NCBI Taxonomy" id="29760"/>
    <lineage>
        <taxon>Eukaryota</taxon>
        <taxon>Viridiplantae</taxon>
        <taxon>Streptophyta</taxon>
        <taxon>Embryophyta</taxon>
        <taxon>Tracheophyta</taxon>
        <taxon>Spermatophyta</taxon>
        <taxon>Magnoliopsida</taxon>
        <taxon>eudicotyledons</taxon>
        <taxon>Gunneridae</taxon>
        <taxon>Pentapetalae</taxon>
        <taxon>rosids</taxon>
        <taxon>Vitales</taxon>
        <taxon>Vitaceae</taxon>
        <taxon>Viteae</taxon>
        <taxon>Vitis</taxon>
    </lineage>
</organism>
<dbReference type="Proteomes" id="UP000288805">
    <property type="component" value="Unassembled WGS sequence"/>
</dbReference>
<evidence type="ECO:0000313" key="1">
    <source>
        <dbReference type="EMBL" id="RVW30968.1"/>
    </source>
</evidence>
<evidence type="ECO:0000313" key="2">
    <source>
        <dbReference type="Proteomes" id="UP000288805"/>
    </source>
</evidence>
<dbReference type="EMBL" id="QGNW01001776">
    <property type="protein sequence ID" value="RVW30968.1"/>
    <property type="molecule type" value="Genomic_DNA"/>
</dbReference>